<evidence type="ECO:0000256" key="1">
    <source>
        <dbReference type="ARBA" id="ARBA00004651"/>
    </source>
</evidence>
<organism evidence="8 9">
    <name type="scientific">Candidatus Protofrankia datiscae</name>
    <dbReference type="NCBI Taxonomy" id="2716812"/>
    <lineage>
        <taxon>Bacteria</taxon>
        <taxon>Bacillati</taxon>
        <taxon>Actinomycetota</taxon>
        <taxon>Actinomycetes</taxon>
        <taxon>Frankiales</taxon>
        <taxon>Frankiaceae</taxon>
        <taxon>Protofrankia</taxon>
    </lineage>
</organism>
<proteinExistence type="predicted"/>
<dbReference type="InterPro" id="IPR019108">
    <property type="entry name" value="Caa3_assmbl_CtaG-rel"/>
</dbReference>
<dbReference type="RefSeq" id="WP_013874385.1">
    <property type="nucleotide sequence ID" value="NC_015656.1"/>
</dbReference>
<feature type="transmembrane region" description="Helical" evidence="7">
    <location>
        <begin position="267"/>
        <end position="287"/>
    </location>
</feature>
<reference evidence="8 9" key="1">
    <citation type="submission" date="2011-05" db="EMBL/GenBank/DDBJ databases">
        <title>Complete sequence of chromosome of Frankia symbiont of Datisca glomerata.</title>
        <authorList>
            <consortium name="US DOE Joint Genome Institute"/>
            <person name="Lucas S."/>
            <person name="Han J."/>
            <person name="Lapidus A."/>
            <person name="Cheng J.-F."/>
            <person name="Goodwin L."/>
            <person name="Pitluck S."/>
            <person name="Peters L."/>
            <person name="Mikhailova N."/>
            <person name="Chertkov O."/>
            <person name="Teshima H."/>
            <person name="Han C."/>
            <person name="Tapia R."/>
            <person name="Land M."/>
            <person name="Hauser L."/>
            <person name="Kyrpides N."/>
            <person name="Ivanova N."/>
            <person name="Pagani I."/>
            <person name="Berry A."/>
            <person name="Pawlowski K."/>
            <person name="Persson T."/>
            <person name="Vanden Heuvel B."/>
            <person name="Benson D."/>
            <person name="Woyke T."/>
        </authorList>
    </citation>
    <scope>NUCLEOTIDE SEQUENCE [LARGE SCALE GENOMIC DNA]</scope>
    <source>
        <strain evidence="9">4085684</strain>
    </source>
</reference>
<dbReference type="Pfam" id="PF09678">
    <property type="entry name" value="Caa3_CtaG"/>
    <property type="match status" value="1"/>
</dbReference>
<dbReference type="EMBL" id="CP002801">
    <property type="protein sequence ID" value="AEH10490.1"/>
    <property type="molecule type" value="Genomic_DNA"/>
</dbReference>
<feature type="compositionally biased region" description="Basic and acidic residues" evidence="6">
    <location>
        <begin position="324"/>
        <end position="345"/>
    </location>
</feature>
<dbReference type="eggNOG" id="COG3336">
    <property type="taxonomic scope" value="Bacteria"/>
</dbReference>
<dbReference type="STRING" id="656024.FsymDg_3182"/>
<keyword evidence="9" id="KW-1185">Reference proteome</keyword>
<evidence type="ECO:0000256" key="7">
    <source>
        <dbReference type="SAM" id="Phobius"/>
    </source>
</evidence>
<feature type="transmembrane region" description="Helical" evidence="7">
    <location>
        <begin position="44"/>
        <end position="62"/>
    </location>
</feature>
<feature type="transmembrane region" description="Helical" evidence="7">
    <location>
        <begin position="106"/>
        <end position="128"/>
    </location>
</feature>
<dbReference type="KEGG" id="fsy:FsymDg_3182"/>
<evidence type="ECO:0000313" key="8">
    <source>
        <dbReference type="EMBL" id="AEH10490.1"/>
    </source>
</evidence>
<feature type="transmembrane region" description="Helical" evidence="7">
    <location>
        <begin position="213"/>
        <end position="235"/>
    </location>
</feature>
<evidence type="ECO:0000256" key="5">
    <source>
        <dbReference type="ARBA" id="ARBA00023136"/>
    </source>
</evidence>
<evidence type="ECO:0000256" key="2">
    <source>
        <dbReference type="ARBA" id="ARBA00022475"/>
    </source>
</evidence>
<feature type="compositionally biased region" description="Basic and acidic residues" evidence="6">
    <location>
        <begin position="384"/>
        <end position="395"/>
    </location>
</feature>
<keyword evidence="2" id="KW-1003">Cell membrane</keyword>
<keyword evidence="3 7" id="KW-0812">Transmembrane</keyword>
<keyword evidence="4 7" id="KW-1133">Transmembrane helix</keyword>
<dbReference type="HOGENOM" id="CLU_054944_1_1_11"/>
<name>F8AYH8_9ACTN</name>
<evidence type="ECO:0000313" key="9">
    <source>
        <dbReference type="Proteomes" id="UP000001549"/>
    </source>
</evidence>
<dbReference type="GO" id="GO:0005886">
    <property type="term" value="C:plasma membrane"/>
    <property type="evidence" value="ECO:0007669"/>
    <property type="project" value="UniProtKB-SubCell"/>
</dbReference>
<sequence length="395" mass="42546" precursor="true">MTSPGALATAGAGSLLASSGQGELPPPPTVGRMLLHISPEPGPLLLVALMGGLYLFGVSRLTDRGDAWSRWRTASWLAGLVVVAYALVGGIAAYDTALFSAHAVQHMLLGTVAPIPLALGAPVTLALRALPLRPRRLLVRLLHSRVARVVTFPLVGFAAFIVSLYGLYFTGLYEASMRHTALHLFLHVHFLAVGCLFYWPIIGLDPMPGRLPYWGRLLLLFVTFPMHALWALAMFTTNEVFAADWYAELGRTWGSSPLGDQQTGAGLMWAAGEVVGAMVFVALFIQWSRADDREAAREDRRLDRLLDAAAGPARARPGTPGHPATERDGTAGRARETEQNADRELGPVPEADPEAELLAREAAYNAWLARLAANDTAAPRRPATVRDRTPGTEQG</sequence>
<feature type="transmembrane region" description="Helical" evidence="7">
    <location>
        <begin position="74"/>
        <end position="94"/>
    </location>
</feature>
<evidence type="ECO:0000256" key="3">
    <source>
        <dbReference type="ARBA" id="ARBA00022692"/>
    </source>
</evidence>
<evidence type="ECO:0000256" key="6">
    <source>
        <dbReference type="SAM" id="MobiDB-lite"/>
    </source>
</evidence>
<feature type="compositionally biased region" description="Low complexity" evidence="6">
    <location>
        <begin position="307"/>
        <end position="318"/>
    </location>
</feature>
<feature type="transmembrane region" description="Helical" evidence="7">
    <location>
        <begin position="149"/>
        <end position="169"/>
    </location>
</feature>
<feature type="region of interest" description="Disordered" evidence="6">
    <location>
        <begin position="372"/>
        <end position="395"/>
    </location>
</feature>
<accession>F8AYH8</accession>
<keyword evidence="5 7" id="KW-0472">Membrane</keyword>
<feature type="region of interest" description="Disordered" evidence="6">
    <location>
        <begin position="306"/>
        <end position="357"/>
    </location>
</feature>
<comment type="subcellular location">
    <subcellularLocation>
        <location evidence="1">Cell membrane</location>
        <topology evidence="1">Multi-pass membrane protein</topology>
    </subcellularLocation>
</comment>
<gene>
    <name evidence="8" type="ordered locus">FsymDg_3182</name>
</gene>
<dbReference type="Proteomes" id="UP000001549">
    <property type="component" value="Chromosome"/>
</dbReference>
<protein>
    <submittedName>
        <fullName evidence="8">Cytochrome c oxidase caa3-type, assembly factor CtaG-related protein</fullName>
    </submittedName>
</protein>
<dbReference type="AlphaFoldDB" id="F8AYH8"/>
<evidence type="ECO:0000256" key="4">
    <source>
        <dbReference type="ARBA" id="ARBA00022989"/>
    </source>
</evidence>
<feature type="transmembrane region" description="Helical" evidence="7">
    <location>
        <begin position="181"/>
        <end position="201"/>
    </location>
</feature>